<organism evidence="2">
    <name type="scientific">uncultured Thermomicrobiales bacterium</name>
    <dbReference type="NCBI Taxonomy" id="1645740"/>
    <lineage>
        <taxon>Bacteria</taxon>
        <taxon>Pseudomonadati</taxon>
        <taxon>Thermomicrobiota</taxon>
        <taxon>Thermomicrobia</taxon>
        <taxon>Thermomicrobiales</taxon>
        <taxon>environmental samples</taxon>
    </lineage>
</organism>
<accession>A0A6J4UJM1</accession>
<dbReference type="InterPro" id="IPR011008">
    <property type="entry name" value="Dimeric_a/b-barrel"/>
</dbReference>
<dbReference type="NCBIfam" id="TIGR02118">
    <property type="entry name" value="EthD family reductase"/>
    <property type="match status" value="1"/>
</dbReference>
<feature type="domain" description="EthD" evidence="1">
    <location>
        <begin position="11"/>
        <end position="91"/>
    </location>
</feature>
<name>A0A6J4UJM1_9BACT</name>
<dbReference type="AlphaFoldDB" id="A0A6J4UJM1"/>
<gene>
    <name evidence="2" type="ORF">AVDCRST_MAG19-672</name>
</gene>
<proteinExistence type="predicted"/>
<evidence type="ECO:0000259" key="1">
    <source>
        <dbReference type="Pfam" id="PF07110"/>
    </source>
</evidence>
<reference evidence="2" key="1">
    <citation type="submission" date="2020-02" db="EMBL/GenBank/DDBJ databases">
        <authorList>
            <person name="Meier V. D."/>
        </authorList>
    </citation>
    <scope>NUCLEOTIDE SEQUENCE</scope>
    <source>
        <strain evidence="2">AVDCRST_MAG19</strain>
    </source>
</reference>
<dbReference type="GO" id="GO:0016491">
    <property type="term" value="F:oxidoreductase activity"/>
    <property type="evidence" value="ECO:0007669"/>
    <property type="project" value="InterPro"/>
</dbReference>
<sequence length="105" mass="11234">MYHVVFLVTRRPDMTAEAFADYWIGTHTPFTAVVPGLRAYRCYPAIGPQVGTPAYDGVAVLSFDDEAAYHAGVASAEFAAAIADSPNFQDTAATTSFFAAEHVVV</sequence>
<dbReference type="SUPFAM" id="SSF54909">
    <property type="entry name" value="Dimeric alpha+beta barrel"/>
    <property type="match status" value="1"/>
</dbReference>
<dbReference type="InterPro" id="IPR009799">
    <property type="entry name" value="EthD_dom"/>
</dbReference>
<dbReference type="EMBL" id="CADCWL010000030">
    <property type="protein sequence ID" value="CAA9549538.1"/>
    <property type="molecule type" value="Genomic_DNA"/>
</dbReference>
<dbReference type="Pfam" id="PF07110">
    <property type="entry name" value="EthD"/>
    <property type="match status" value="1"/>
</dbReference>
<protein>
    <recommendedName>
        <fullName evidence="1">EthD domain-containing protein</fullName>
    </recommendedName>
</protein>
<dbReference type="Gene3D" id="3.30.70.100">
    <property type="match status" value="1"/>
</dbReference>
<evidence type="ECO:0000313" key="2">
    <source>
        <dbReference type="EMBL" id="CAA9549538.1"/>
    </source>
</evidence>